<gene>
    <name evidence="2" type="ORF">SAMN00790413_06567</name>
</gene>
<accession>A0A1W1UB31</accession>
<dbReference type="SMART" id="SM00028">
    <property type="entry name" value="TPR"/>
    <property type="match status" value="6"/>
</dbReference>
<dbReference type="PANTHER" id="PTHR35807">
    <property type="entry name" value="TRANSCRIPTIONAL REGULATOR REDD-RELATED"/>
    <property type="match status" value="1"/>
</dbReference>
<dbReference type="SUPFAM" id="SSF48452">
    <property type="entry name" value="TPR-like"/>
    <property type="match status" value="3"/>
</dbReference>
<organism evidence="2 3">
    <name type="scientific">Deinococcus hopiensis KR-140</name>
    <dbReference type="NCBI Taxonomy" id="695939"/>
    <lineage>
        <taxon>Bacteria</taxon>
        <taxon>Thermotogati</taxon>
        <taxon>Deinococcota</taxon>
        <taxon>Deinococci</taxon>
        <taxon>Deinococcales</taxon>
        <taxon>Deinococcaceae</taxon>
        <taxon>Deinococcus</taxon>
    </lineage>
</organism>
<sequence>MGAGHLWDPEGRAVRCDGKGLLLLTYLALEGATPRSRLADLFWPDRAEHVARNNLVQLLRRMRAAYGAELVIGHEKLTLAGALSTDVQVLLDGSADSIAKAELLQGLTVEDSEDLADWLNVQRERLDHRRAQLLTRRAEALEAQGDYGTALALAQRTLTLDPLSEDAHRRVMRLHYLSADAAQALRVYARLQAALRETLSTTPMPETQALARLIERGERLPTVPAPAPRLQLPPPPVLVGRGREWATLEGAWQAGKFIIIAGEPGVGKSRLAEDFARSKGRVLSLGGRPGDHLAPYTVAARNLRRVLNGAQAPLPDWARRSLSWLLPEVALPGEPPLDSADARLHEAIQYAFSTGLSEVDVCLFDDLQYVDEATIEAAFILIDAMFPLGRPGGLPHFVAVHRRDELPAFTRAVHERLVKAGQAVWVDVTPLPEGAVHAMITSMLPAQDAPRAADLARSTGGNPLFAVESVKAFFEAQGAQEPAPKLPEKVGEVISWRLARLPKMTLQVARAAAVLQREFSPELVAQVLSAPLLDVAAAWEDLEAAQILRDDRFVHDLVYEAVLAQLPAAVRRLLHRGSARALTEAGAAPARIAQQWLDGGQAREALPWLLRAADSARAGLRLREAAELIDRAARLRQAGGDAAGAFALWVQRAQTLAPSDDREARQHAVNTLLEQAATPHERARAWQLQAELFAACHEGVRAEVAVRRGLEALADDEAPALRASLLSDLGAALWTQGRVTQAVTVLEDARARLEPLGVTPELAGVLSSLAVVLDHQDRHAEADAQHQRACALLEAQGDTGNLLVALRNHSVCLCDLGRVREGLTLLQRALALEEGSAAGLWNTAIGHALVAQAHADLSEYDLALQHYARAQTAPEDLSGWLRAYYRAGEAEVWLALGEAARAEQDLQAVADAPGLPDAYRVRVLVALGRAAHALGRDTSVPFARAEALLDGADRPLSRVRLLLARAATSAPDAALPLTDAARALARAHELPGYELSADLRAALAFGGLGRADDAMRCSKRAEARLAAVEPADMTRGEALFALHVARHAAGHPDADAYLQAAADWVRHTAERHVPVPARPPFLTRHPVNTAILAARTPPEAHDAFATVRHA</sequence>
<dbReference type="SUPFAM" id="SSF52540">
    <property type="entry name" value="P-loop containing nucleoside triphosphate hydrolases"/>
    <property type="match status" value="1"/>
</dbReference>
<dbReference type="InterPro" id="IPR011990">
    <property type="entry name" value="TPR-like_helical_dom_sf"/>
</dbReference>
<evidence type="ECO:0000259" key="1">
    <source>
        <dbReference type="SMART" id="SM01043"/>
    </source>
</evidence>
<dbReference type="Proteomes" id="UP000192582">
    <property type="component" value="Unassembled WGS sequence"/>
</dbReference>
<dbReference type="EMBL" id="FWWU01000002">
    <property type="protein sequence ID" value="SMB78242.1"/>
    <property type="molecule type" value="Genomic_DNA"/>
</dbReference>
<dbReference type="InterPro" id="IPR019734">
    <property type="entry name" value="TPR_rpt"/>
</dbReference>
<dbReference type="AlphaFoldDB" id="A0A1W1UB31"/>
<dbReference type="Gene3D" id="1.25.40.10">
    <property type="entry name" value="Tetratricopeptide repeat domain"/>
    <property type="match status" value="3"/>
</dbReference>
<dbReference type="SMART" id="SM01043">
    <property type="entry name" value="BTAD"/>
    <property type="match status" value="1"/>
</dbReference>
<dbReference type="InterPro" id="IPR005158">
    <property type="entry name" value="BTAD"/>
</dbReference>
<dbReference type="InterPro" id="IPR027417">
    <property type="entry name" value="P-loop_NTPase"/>
</dbReference>
<reference evidence="2 3" key="1">
    <citation type="submission" date="2017-04" db="EMBL/GenBank/DDBJ databases">
        <authorList>
            <person name="Afonso C.L."/>
            <person name="Miller P.J."/>
            <person name="Scott M.A."/>
            <person name="Spackman E."/>
            <person name="Goraichik I."/>
            <person name="Dimitrov K.M."/>
            <person name="Suarez D.L."/>
            <person name="Swayne D.E."/>
        </authorList>
    </citation>
    <scope>NUCLEOTIDE SEQUENCE [LARGE SCALE GENOMIC DNA]</scope>
    <source>
        <strain evidence="2 3">KR-140</strain>
    </source>
</reference>
<name>A0A1W1UB31_9DEIO</name>
<feature type="domain" description="Bacterial transcriptional activator" evidence="1">
    <location>
        <begin position="85"/>
        <end position="215"/>
    </location>
</feature>
<dbReference type="InterPro" id="IPR051677">
    <property type="entry name" value="AfsR-DnrI-RedD_regulator"/>
</dbReference>
<evidence type="ECO:0000313" key="2">
    <source>
        <dbReference type="EMBL" id="SMB78242.1"/>
    </source>
</evidence>
<protein>
    <submittedName>
        <fullName evidence="2">Tetratricopeptide repeat-containing protein</fullName>
    </submittedName>
</protein>
<evidence type="ECO:0000313" key="3">
    <source>
        <dbReference type="Proteomes" id="UP000192582"/>
    </source>
</evidence>
<dbReference type="Pfam" id="PF13424">
    <property type="entry name" value="TPR_12"/>
    <property type="match status" value="1"/>
</dbReference>
<dbReference type="Pfam" id="PF03704">
    <property type="entry name" value="BTAD"/>
    <property type="match status" value="1"/>
</dbReference>
<proteinExistence type="predicted"/>
<keyword evidence="3" id="KW-1185">Reference proteome</keyword>
<dbReference type="STRING" id="695939.SAMN00790413_06567"/>